<dbReference type="FunFam" id="3.40.50.620:FF:000027">
    <property type="entry name" value="Cysteine--tRNA ligase, cytoplasmic"/>
    <property type="match status" value="1"/>
</dbReference>
<dbReference type="InterPro" id="IPR014729">
    <property type="entry name" value="Rossmann-like_a/b/a_fold"/>
</dbReference>
<dbReference type="Gene3D" id="3.40.50.620">
    <property type="entry name" value="HUPs"/>
    <property type="match status" value="1"/>
</dbReference>
<dbReference type="GO" id="GO:0005524">
    <property type="term" value="F:ATP binding"/>
    <property type="evidence" value="ECO:0007669"/>
    <property type="project" value="UniProtKB-KW"/>
</dbReference>
<comment type="similarity">
    <text evidence="2">Belongs to the class-I aminoacyl-tRNA synthetase family.</text>
</comment>
<keyword evidence="5" id="KW-0479">Metal-binding</keyword>
<dbReference type="Pfam" id="PF01406">
    <property type="entry name" value="tRNA-synt_1e"/>
    <property type="match status" value="1"/>
</dbReference>
<dbReference type="GO" id="GO:0006423">
    <property type="term" value="P:cysteinyl-tRNA aminoacylation"/>
    <property type="evidence" value="ECO:0007669"/>
    <property type="project" value="InterPro"/>
</dbReference>
<keyword evidence="8" id="KW-0067">ATP-binding</keyword>
<comment type="catalytic activity">
    <reaction evidence="16">
        <text>S-sulfanyl-L-cysteine + L-cysteine = S-disulfanyl-L-cysteine + L-alanine</text>
        <dbReference type="Rhea" id="RHEA:78627"/>
        <dbReference type="ChEBI" id="CHEBI:35235"/>
        <dbReference type="ChEBI" id="CHEBI:57972"/>
        <dbReference type="ChEBI" id="CHEBI:58591"/>
        <dbReference type="ChEBI" id="CHEBI:229465"/>
    </reaction>
    <physiologicalReaction direction="left-to-right" evidence="16">
        <dbReference type="Rhea" id="RHEA:78628"/>
    </physiologicalReaction>
</comment>
<proteinExistence type="inferred from homology"/>
<dbReference type="GO" id="GO:0005737">
    <property type="term" value="C:cytoplasm"/>
    <property type="evidence" value="ECO:0007669"/>
    <property type="project" value="InterPro"/>
</dbReference>
<dbReference type="GO" id="GO:0046872">
    <property type="term" value="F:metal ion binding"/>
    <property type="evidence" value="ECO:0007669"/>
    <property type="project" value="UniProtKB-KW"/>
</dbReference>
<evidence type="ECO:0000256" key="3">
    <source>
        <dbReference type="ARBA" id="ARBA00012832"/>
    </source>
</evidence>
<dbReference type="Gene3D" id="1.20.120.1910">
    <property type="entry name" value="Cysteine-tRNA ligase, C-terminal anti-codon recognition domain"/>
    <property type="match status" value="1"/>
</dbReference>
<comment type="catalytic activity">
    <reaction evidence="18">
        <text>tRNA(Cys) + L-cysteine + ATP = L-cysteinyl-tRNA(Cys) + AMP + diphosphate</text>
        <dbReference type="Rhea" id="RHEA:17773"/>
        <dbReference type="Rhea" id="RHEA-COMP:9661"/>
        <dbReference type="Rhea" id="RHEA-COMP:9679"/>
        <dbReference type="ChEBI" id="CHEBI:30616"/>
        <dbReference type="ChEBI" id="CHEBI:33019"/>
        <dbReference type="ChEBI" id="CHEBI:35235"/>
        <dbReference type="ChEBI" id="CHEBI:78442"/>
        <dbReference type="ChEBI" id="CHEBI:78517"/>
        <dbReference type="ChEBI" id="CHEBI:456215"/>
        <dbReference type="EC" id="6.1.1.16"/>
    </reaction>
    <physiologicalReaction direction="right-to-left" evidence="18">
        <dbReference type="Rhea" id="RHEA:17775"/>
    </physiologicalReaction>
</comment>
<dbReference type="EMBL" id="JAZDUA010000538">
    <property type="protein sequence ID" value="KAK7791428.1"/>
    <property type="molecule type" value="Genomic_DNA"/>
</dbReference>
<organism evidence="20 21">
    <name type="scientific">Gryllus longicercus</name>
    <dbReference type="NCBI Taxonomy" id="2509291"/>
    <lineage>
        <taxon>Eukaryota</taxon>
        <taxon>Metazoa</taxon>
        <taxon>Ecdysozoa</taxon>
        <taxon>Arthropoda</taxon>
        <taxon>Hexapoda</taxon>
        <taxon>Insecta</taxon>
        <taxon>Pterygota</taxon>
        <taxon>Neoptera</taxon>
        <taxon>Polyneoptera</taxon>
        <taxon>Orthoptera</taxon>
        <taxon>Ensifera</taxon>
        <taxon>Gryllidea</taxon>
        <taxon>Grylloidea</taxon>
        <taxon>Gryllidae</taxon>
        <taxon>Gryllinae</taxon>
        <taxon>Gryllus</taxon>
    </lineage>
</organism>
<dbReference type="SMART" id="SM00840">
    <property type="entry name" value="DALR_2"/>
    <property type="match status" value="1"/>
</dbReference>
<comment type="catalytic activity">
    <reaction evidence="15">
        <text>2 L-cysteine = S-sulfanyl-L-cysteine + L-alanine</text>
        <dbReference type="Rhea" id="RHEA:78543"/>
        <dbReference type="ChEBI" id="CHEBI:35235"/>
        <dbReference type="ChEBI" id="CHEBI:57972"/>
        <dbReference type="ChEBI" id="CHEBI:58591"/>
    </reaction>
    <physiologicalReaction direction="left-to-right" evidence="15">
        <dbReference type="Rhea" id="RHEA:78544"/>
    </physiologicalReaction>
</comment>
<evidence type="ECO:0000256" key="5">
    <source>
        <dbReference type="ARBA" id="ARBA00022723"/>
    </source>
</evidence>
<evidence type="ECO:0000256" key="1">
    <source>
        <dbReference type="ARBA" id="ARBA00001947"/>
    </source>
</evidence>
<evidence type="ECO:0000313" key="20">
    <source>
        <dbReference type="EMBL" id="KAK7791428.1"/>
    </source>
</evidence>
<dbReference type="HAMAP" id="MF_00041">
    <property type="entry name" value="Cys_tRNA_synth"/>
    <property type="match status" value="1"/>
</dbReference>
<sequence>MNICSSKFIRLKRGLMHSFIVSCLHSNSSKWVEPVGHLTEINVYNSATKCKVPFVLRNINYASWYMCGPTVYDSAHIGHACCYVKFDIIRRILQNFFNINVVLVMGITDIDDKIIKRALTLKEDFRVVSSKYENEFFEDMHALNVLPPTLCVRVTDVVPHIIEFVKSIVDKGLAYKTGDGSVYFDTAEFKQYGKLCPVNHEVGDVFTPKKSVNDFALWKASKPDEPFWLSPWGKGRPGWHIECSTIASCVLGSSVDIHSGGIDLLFPHHENEESQSCAYHGVEQWVNYWLHTGLLHLKNDEKMSKSLKNTISIQELLSSHSADHFHCDSYIKGIRGNCQIQESVLLEKLAYTRQNFVTALADDFDTAKALAILMDFISDINVMLQASSQEYVSFRNPGVIAAASSFVQHVTSQLGLSFLDEEKSINYHEDASKIMDMVTEFRSEVRKLALLNLKNKRTEANVEHNKQLLVACDQFRDKLNLVGIEIKDHGQKSSWNRAKK</sequence>
<evidence type="ECO:0000256" key="14">
    <source>
        <dbReference type="ARBA" id="ARBA00047499"/>
    </source>
</evidence>
<evidence type="ECO:0000256" key="11">
    <source>
        <dbReference type="ARBA" id="ARBA00031499"/>
    </source>
</evidence>
<dbReference type="InterPro" id="IPR015273">
    <property type="entry name" value="Cys-tRNA-synt_Ia_DALR"/>
</dbReference>
<reference evidence="20 21" key="1">
    <citation type="submission" date="2024-03" db="EMBL/GenBank/DDBJ databases">
        <title>The genome assembly and annotation of the cricket Gryllus longicercus Weissman &amp; Gray.</title>
        <authorList>
            <person name="Szrajer S."/>
            <person name="Gray D."/>
            <person name="Ylla G."/>
        </authorList>
    </citation>
    <scope>NUCLEOTIDE SEQUENCE [LARGE SCALE GENOMIC DNA]</scope>
    <source>
        <strain evidence="20">DAG 2021-001</strain>
        <tissue evidence="20">Whole body minus gut</tissue>
    </source>
</reference>
<keyword evidence="21" id="KW-1185">Reference proteome</keyword>
<gene>
    <name evidence="20" type="ORF">R5R35_014452</name>
</gene>
<dbReference type="PRINTS" id="PR00983">
    <property type="entry name" value="TRNASYNTHCYS"/>
</dbReference>
<comment type="caution">
    <text evidence="20">The sequence shown here is derived from an EMBL/GenBank/DDBJ whole genome shotgun (WGS) entry which is preliminary data.</text>
</comment>
<evidence type="ECO:0000256" key="12">
    <source>
        <dbReference type="ARBA" id="ARBA00043868"/>
    </source>
</evidence>
<evidence type="ECO:0000256" key="7">
    <source>
        <dbReference type="ARBA" id="ARBA00022833"/>
    </source>
</evidence>
<protein>
    <recommendedName>
        <fullName evidence="3">cysteine--tRNA ligase</fullName>
        <ecNumber evidence="3">6.1.1.16</ecNumber>
    </recommendedName>
    <alternativeName>
        <fullName evidence="11">Cysteinyl-tRNA synthetase</fullName>
    </alternativeName>
</protein>
<evidence type="ECO:0000256" key="13">
    <source>
        <dbReference type="ARBA" id="ARBA00045476"/>
    </source>
</evidence>
<evidence type="ECO:0000256" key="15">
    <source>
        <dbReference type="ARBA" id="ARBA00047548"/>
    </source>
</evidence>
<keyword evidence="4" id="KW-0436">Ligase</keyword>
<dbReference type="InterPro" id="IPR015803">
    <property type="entry name" value="Cys-tRNA-ligase"/>
</dbReference>
<name>A0AAN9V4G5_9ORTH</name>
<dbReference type="PANTHER" id="PTHR10890">
    <property type="entry name" value="CYSTEINYL-TRNA SYNTHETASE"/>
    <property type="match status" value="1"/>
</dbReference>
<dbReference type="AlphaFoldDB" id="A0AAN9V4G5"/>
<evidence type="ECO:0000256" key="18">
    <source>
        <dbReference type="ARBA" id="ARBA00049046"/>
    </source>
</evidence>
<dbReference type="SUPFAM" id="SSF52374">
    <property type="entry name" value="Nucleotidylyl transferase"/>
    <property type="match status" value="1"/>
</dbReference>
<dbReference type="EC" id="6.1.1.16" evidence="3"/>
<dbReference type="Pfam" id="PF09190">
    <property type="entry name" value="DALR_2"/>
    <property type="match status" value="1"/>
</dbReference>
<evidence type="ECO:0000256" key="16">
    <source>
        <dbReference type="ARBA" id="ARBA00047731"/>
    </source>
</evidence>
<dbReference type="InterPro" id="IPR024909">
    <property type="entry name" value="Cys-tRNA/MSH_ligase"/>
</dbReference>
<comment type="function">
    <text evidence="13">In addition to its role as an aminoacyl-tRNA synthetase, has also cysteine persulfide synthase activity. Produces reactive persulfide species such as cysteine persulfide (CysSSH) from substrate cysteine and mediate direct incorporation of CysSSH into proteins during translations, resulting in protein persulfides and polysulfides. CysSSHs behave as potent antioxidants and cellular protectants.</text>
</comment>
<dbReference type="PANTHER" id="PTHR10890:SF27">
    <property type="entry name" value="CYSTEINE--TRNA LIGASE, MITOCHONDRIAL-RELATED"/>
    <property type="match status" value="1"/>
</dbReference>
<dbReference type="InterPro" id="IPR009080">
    <property type="entry name" value="tRNAsynth_Ia_anticodon-bd"/>
</dbReference>
<evidence type="ECO:0000256" key="2">
    <source>
        <dbReference type="ARBA" id="ARBA00005594"/>
    </source>
</evidence>
<evidence type="ECO:0000256" key="4">
    <source>
        <dbReference type="ARBA" id="ARBA00022598"/>
    </source>
</evidence>
<evidence type="ECO:0000256" key="9">
    <source>
        <dbReference type="ARBA" id="ARBA00022917"/>
    </source>
</evidence>
<accession>A0AAN9V4G5</accession>
<comment type="catalytic activity">
    <reaction evidence="14">
        <text>S-disulfanyl-L-cysteine + tRNA(Cys) + ATP = (S)-disulfanyl-L-cysteinyl-tRNA(Cys) + AMP + diphosphate</text>
        <dbReference type="Rhea" id="RHEA:78651"/>
        <dbReference type="Rhea" id="RHEA-COMP:9661"/>
        <dbReference type="Rhea" id="RHEA-COMP:19120"/>
        <dbReference type="ChEBI" id="CHEBI:30616"/>
        <dbReference type="ChEBI" id="CHEBI:33019"/>
        <dbReference type="ChEBI" id="CHEBI:78442"/>
        <dbReference type="ChEBI" id="CHEBI:229465"/>
        <dbReference type="ChEBI" id="CHEBI:229521"/>
        <dbReference type="ChEBI" id="CHEBI:456215"/>
    </reaction>
    <physiologicalReaction direction="left-to-right" evidence="14">
        <dbReference type="Rhea" id="RHEA:78652"/>
    </physiologicalReaction>
</comment>
<comment type="function">
    <text evidence="12">Mitochondrial cysteine-specific aminoacyl-tRNA synthetase that catalyzes the ATP-dependent ligation of cysteine to tRNA(Cys).</text>
</comment>
<keyword evidence="10" id="KW-0030">Aminoacyl-tRNA synthetase</keyword>
<dbReference type="InterPro" id="IPR032678">
    <property type="entry name" value="tRNA-synt_1_cat_dom"/>
</dbReference>
<keyword evidence="9" id="KW-0648">Protein biosynthesis</keyword>
<dbReference type="SUPFAM" id="SSF47323">
    <property type="entry name" value="Anticodon-binding domain of a subclass of class I aminoacyl-tRNA synthetases"/>
    <property type="match status" value="1"/>
</dbReference>
<comment type="catalytic activity">
    <reaction evidence="17">
        <text>S-sulfanyl-L-cysteine + tRNA(Cys) + ATP = (S)-sulfanyl-L-cysteinyl-tRNA(Cys) + AMP + diphosphate</text>
        <dbReference type="Rhea" id="RHEA:78647"/>
        <dbReference type="Rhea" id="RHEA-COMP:9661"/>
        <dbReference type="Rhea" id="RHEA-COMP:19119"/>
        <dbReference type="ChEBI" id="CHEBI:30616"/>
        <dbReference type="ChEBI" id="CHEBI:33019"/>
        <dbReference type="ChEBI" id="CHEBI:58591"/>
        <dbReference type="ChEBI" id="CHEBI:78442"/>
        <dbReference type="ChEBI" id="CHEBI:229520"/>
        <dbReference type="ChEBI" id="CHEBI:456215"/>
    </reaction>
    <physiologicalReaction direction="left-to-right" evidence="17">
        <dbReference type="Rhea" id="RHEA:78648"/>
    </physiologicalReaction>
</comment>
<keyword evidence="6" id="KW-0547">Nucleotide-binding</keyword>
<feature type="domain" description="Cysteinyl-tRNA synthetase class Ia DALR" evidence="19">
    <location>
        <begin position="355"/>
        <end position="425"/>
    </location>
</feature>
<evidence type="ECO:0000256" key="8">
    <source>
        <dbReference type="ARBA" id="ARBA00022840"/>
    </source>
</evidence>
<evidence type="ECO:0000259" key="19">
    <source>
        <dbReference type="SMART" id="SM00840"/>
    </source>
</evidence>
<keyword evidence="7" id="KW-0862">Zinc</keyword>
<dbReference type="CDD" id="cd00672">
    <property type="entry name" value="CysRS_core"/>
    <property type="match status" value="1"/>
</dbReference>
<dbReference type="NCBIfam" id="TIGR00435">
    <property type="entry name" value="cysS"/>
    <property type="match status" value="1"/>
</dbReference>
<evidence type="ECO:0000256" key="17">
    <source>
        <dbReference type="ARBA" id="ARBA00048609"/>
    </source>
</evidence>
<evidence type="ECO:0000256" key="6">
    <source>
        <dbReference type="ARBA" id="ARBA00022741"/>
    </source>
</evidence>
<evidence type="ECO:0000313" key="21">
    <source>
        <dbReference type="Proteomes" id="UP001378592"/>
    </source>
</evidence>
<comment type="cofactor">
    <cofactor evidence="1">
        <name>Zn(2+)</name>
        <dbReference type="ChEBI" id="CHEBI:29105"/>
    </cofactor>
</comment>
<dbReference type="GO" id="GO:0004817">
    <property type="term" value="F:cysteine-tRNA ligase activity"/>
    <property type="evidence" value="ECO:0007669"/>
    <property type="project" value="UniProtKB-EC"/>
</dbReference>
<dbReference type="Proteomes" id="UP001378592">
    <property type="component" value="Unassembled WGS sequence"/>
</dbReference>
<evidence type="ECO:0000256" key="10">
    <source>
        <dbReference type="ARBA" id="ARBA00023146"/>
    </source>
</evidence>